<evidence type="ECO:0000259" key="4">
    <source>
        <dbReference type="PROSITE" id="PS50995"/>
    </source>
</evidence>
<comment type="caution">
    <text evidence="5">The sequence shown here is derived from an EMBL/GenBank/DDBJ whole genome shotgun (WGS) entry which is preliminary data.</text>
</comment>
<evidence type="ECO:0000313" key="6">
    <source>
        <dbReference type="Proteomes" id="UP000240419"/>
    </source>
</evidence>
<dbReference type="EMBL" id="PXZM01000032">
    <property type="protein sequence ID" value="PSJ92719.1"/>
    <property type="molecule type" value="Genomic_DNA"/>
</dbReference>
<dbReference type="Gene3D" id="1.10.10.10">
    <property type="entry name" value="Winged helix-like DNA-binding domain superfamily/Winged helix DNA-binding domain"/>
    <property type="match status" value="1"/>
</dbReference>
<sequence>MKTGEGTMPSQVNFEELYIQLQRKVSAESHKRLDPLVSGSQAMLLRILDMNGPQKASSIAEHMNITPGAVTSLADKLIACGYATRNRDSTDRRVVQLDITDQGKDILRQYKAVVRSTIEQFFAGVSDEDKQHLVRIYRQVLKNIEQQREEHQDCNS</sequence>
<dbReference type="PROSITE" id="PS50995">
    <property type="entry name" value="HTH_MARR_2"/>
    <property type="match status" value="1"/>
</dbReference>
<keyword evidence="1" id="KW-0805">Transcription regulation</keyword>
<dbReference type="GO" id="GO:0003700">
    <property type="term" value="F:DNA-binding transcription factor activity"/>
    <property type="evidence" value="ECO:0007669"/>
    <property type="project" value="InterPro"/>
</dbReference>
<dbReference type="InterPro" id="IPR036388">
    <property type="entry name" value="WH-like_DNA-bd_sf"/>
</dbReference>
<proteinExistence type="predicted"/>
<organism evidence="5 6">
    <name type="scientific">Brevibacillus fortis</name>
    <dbReference type="NCBI Taxonomy" id="2126352"/>
    <lineage>
        <taxon>Bacteria</taxon>
        <taxon>Bacillati</taxon>
        <taxon>Bacillota</taxon>
        <taxon>Bacilli</taxon>
        <taxon>Bacillales</taxon>
        <taxon>Paenibacillaceae</taxon>
        <taxon>Brevibacillus</taxon>
    </lineage>
</organism>
<dbReference type="SUPFAM" id="SSF46785">
    <property type="entry name" value="Winged helix' DNA-binding domain"/>
    <property type="match status" value="1"/>
</dbReference>
<name>A0A2P7V0G2_9BACL</name>
<protein>
    <submittedName>
        <fullName evidence="5">MarR family transcriptional regulator</fullName>
    </submittedName>
</protein>
<feature type="domain" description="HTH marR-type" evidence="4">
    <location>
        <begin position="11"/>
        <end position="142"/>
    </location>
</feature>
<evidence type="ECO:0000256" key="1">
    <source>
        <dbReference type="ARBA" id="ARBA00023015"/>
    </source>
</evidence>
<reference evidence="5 6" key="1">
    <citation type="submission" date="2018-03" db="EMBL/GenBank/DDBJ databases">
        <title>Brevisbacillus phylogenomics.</title>
        <authorList>
            <person name="Dunlap C."/>
        </authorList>
    </citation>
    <scope>NUCLEOTIDE SEQUENCE [LARGE SCALE GENOMIC DNA]</scope>
    <source>
        <strain evidence="5 6">NRRL NRS-1210</strain>
    </source>
</reference>
<keyword evidence="2" id="KW-0238">DNA-binding</keyword>
<dbReference type="PANTHER" id="PTHR42756">
    <property type="entry name" value="TRANSCRIPTIONAL REGULATOR, MARR"/>
    <property type="match status" value="1"/>
</dbReference>
<dbReference type="PRINTS" id="PR00598">
    <property type="entry name" value="HTHMARR"/>
</dbReference>
<dbReference type="PANTHER" id="PTHR42756:SF1">
    <property type="entry name" value="TRANSCRIPTIONAL REPRESSOR OF EMRAB OPERON"/>
    <property type="match status" value="1"/>
</dbReference>
<gene>
    <name evidence="5" type="ORF">C7R93_19730</name>
</gene>
<dbReference type="OrthoDB" id="166070at2"/>
<keyword evidence="6" id="KW-1185">Reference proteome</keyword>
<dbReference type="SMART" id="SM00347">
    <property type="entry name" value="HTH_MARR"/>
    <property type="match status" value="1"/>
</dbReference>
<dbReference type="AlphaFoldDB" id="A0A2P7V0G2"/>
<evidence type="ECO:0000313" key="5">
    <source>
        <dbReference type="EMBL" id="PSJ92719.1"/>
    </source>
</evidence>
<dbReference type="InterPro" id="IPR036390">
    <property type="entry name" value="WH_DNA-bd_sf"/>
</dbReference>
<accession>A0A2P7V0G2</accession>
<dbReference type="InterPro" id="IPR000835">
    <property type="entry name" value="HTH_MarR-typ"/>
</dbReference>
<evidence type="ECO:0000256" key="3">
    <source>
        <dbReference type="ARBA" id="ARBA00023163"/>
    </source>
</evidence>
<keyword evidence="3" id="KW-0804">Transcription</keyword>
<dbReference type="Pfam" id="PF01047">
    <property type="entry name" value="MarR"/>
    <property type="match status" value="1"/>
</dbReference>
<dbReference type="Proteomes" id="UP000240419">
    <property type="component" value="Unassembled WGS sequence"/>
</dbReference>
<evidence type="ECO:0000256" key="2">
    <source>
        <dbReference type="ARBA" id="ARBA00023125"/>
    </source>
</evidence>
<dbReference type="GO" id="GO:0003677">
    <property type="term" value="F:DNA binding"/>
    <property type="evidence" value="ECO:0007669"/>
    <property type="project" value="UniProtKB-KW"/>
</dbReference>